<organism evidence="9 10">
    <name type="scientific">Neisseria shayeganii 871</name>
    <dbReference type="NCBI Taxonomy" id="1032488"/>
    <lineage>
        <taxon>Bacteria</taxon>
        <taxon>Pseudomonadati</taxon>
        <taxon>Pseudomonadota</taxon>
        <taxon>Betaproteobacteria</taxon>
        <taxon>Neisseriales</taxon>
        <taxon>Neisseriaceae</taxon>
        <taxon>Neisseria</taxon>
    </lineage>
</organism>
<sequence>MSLALHLPRLQRLGFLCETVRPEALSRPELPVFSSELAAELGIPDSVFVQADTVAQLSGSAAHYDPAPTATVYSGHQFGVYVPQLGDGRAMLLGDLVAPDGSRWEIQLKGSGKTPFSRFADGRAVLRSTIREYLASEAMHALGIPTTRALAITVSPDPVYREQPETAAVLTRAAPSFLRFGHFEYFYHRRQHQHLAPLADYLIAEHYPECRAAENPHLALFEAVTRRTAALIAQWQAVGFCHGVMNTDNMSLLGLTIDYGPYGFLDGFNRHHVCNHSDAGGRYAYKEQPYVAQWNLLKLGSAFLPLAAEAELIAVIESFVGHYQTGYLNAMRQKLGLSHSQPDDAELVHDLLDVLQQAEADYTLFFRRLAEMPTEHQAPLPDSLLRLFPHAERLIHWSGRYKRRLRQENLPPAERKRQMDAVNPLYVPRNYLLEQAIAQARDHGDFDGVRRLQACWQDPFTERAEYADLADTPPDWAADICISCSS</sequence>
<feature type="binding site" evidence="8">
    <location>
        <position position="258"/>
    </location>
    <ligand>
        <name>ATP</name>
        <dbReference type="ChEBI" id="CHEBI:30616"/>
    </ligand>
</feature>
<dbReference type="HOGENOM" id="CLU_010245_4_0_4"/>
<comment type="cofactor">
    <cofactor evidence="8">
        <name>Mg(2+)</name>
        <dbReference type="ChEBI" id="CHEBI:18420"/>
    </cofactor>
    <cofactor evidence="8">
        <name>Mn(2+)</name>
        <dbReference type="ChEBI" id="CHEBI:29035"/>
    </cofactor>
</comment>
<evidence type="ECO:0000313" key="10">
    <source>
        <dbReference type="Proteomes" id="UP000003019"/>
    </source>
</evidence>
<dbReference type="Pfam" id="PF02696">
    <property type="entry name" value="SelO"/>
    <property type="match status" value="1"/>
</dbReference>
<dbReference type="EMBL" id="AGAY01000059">
    <property type="protein sequence ID" value="EGY52125.1"/>
    <property type="molecule type" value="Genomic_DNA"/>
</dbReference>
<dbReference type="PANTHER" id="PTHR32057">
    <property type="entry name" value="PROTEIN ADENYLYLTRANSFERASE SELO, MITOCHONDRIAL"/>
    <property type="match status" value="1"/>
</dbReference>
<keyword evidence="3 8" id="KW-0548">Nucleotidyltransferase</keyword>
<gene>
    <name evidence="8" type="primary">ydiU</name>
    <name evidence="8" type="synonym">selO</name>
    <name evidence="9" type="ORF">HMPREF9371_1620</name>
</gene>
<dbReference type="InterPro" id="IPR003846">
    <property type="entry name" value="SelO"/>
</dbReference>
<comment type="similarity">
    <text evidence="1 8">Belongs to the SELO family.</text>
</comment>
<feature type="binding site" evidence="8">
    <location>
        <position position="86"/>
    </location>
    <ligand>
        <name>ATP</name>
        <dbReference type="ChEBI" id="CHEBI:30616"/>
    </ligand>
</feature>
<protein>
    <recommendedName>
        <fullName evidence="8">Protein nucleotidyltransferase YdiU</fullName>
        <ecNumber evidence="8">2.7.7.-</ecNumber>
    </recommendedName>
    <alternativeName>
        <fullName evidence="8">Protein adenylyltransferase YdiU</fullName>
        <ecNumber evidence="8">2.7.7.108</ecNumber>
    </alternativeName>
    <alternativeName>
        <fullName evidence="8">Protein uridylyltransferase YdiU</fullName>
        <ecNumber evidence="8">2.7.7.-</ecNumber>
    </alternativeName>
</protein>
<evidence type="ECO:0000256" key="4">
    <source>
        <dbReference type="ARBA" id="ARBA00022723"/>
    </source>
</evidence>
<comment type="catalytic activity">
    <reaction evidence="8">
        <text>L-tyrosyl-[protein] + ATP = O-(5'-adenylyl)-L-tyrosyl-[protein] + diphosphate</text>
        <dbReference type="Rhea" id="RHEA:54288"/>
        <dbReference type="Rhea" id="RHEA-COMP:10136"/>
        <dbReference type="Rhea" id="RHEA-COMP:13846"/>
        <dbReference type="ChEBI" id="CHEBI:30616"/>
        <dbReference type="ChEBI" id="CHEBI:33019"/>
        <dbReference type="ChEBI" id="CHEBI:46858"/>
        <dbReference type="ChEBI" id="CHEBI:83624"/>
        <dbReference type="EC" id="2.7.7.108"/>
    </reaction>
</comment>
<reference evidence="9 10" key="1">
    <citation type="submission" date="2011-05" db="EMBL/GenBank/DDBJ databases">
        <authorList>
            <person name="Muzny D."/>
            <person name="Qin X."/>
            <person name="Deng J."/>
            <person name="Jiang H."/>
            <person name="Liu Y."/>
            <person name="Qu J."/>
            <person name="Song X.-Z."/>
            <person name="Zhang L."/>
            <person name="Thornton R."/>
            <person name="Coyle M."/>
            <person name="Francisco L."/>
            <person name="Jackson L."/>
            <person name="Javaid M."/>
            <person name="Korchina V."/>
            <person name="Kovar C."/>
            <person name="Mata R."/>
            <person name="Mathew T."/>
            <person name="Ngo R."/>
            <person name="Nguyen L."/>
            <person name="Nguyen N."/>
            <person name="Okwuonu G."/>
            <person name="Ongeri F."/>
            <person name="Pham C."/>
            <person name="Simmons D."/>
            <person name="Wilczek-Boney K."/>
            <person name="Hale W."/>
            <person name="Jakkamsetti A."/>
            <person name="Pham P."/>
            <person name="Ruth R."/>
            <person name="San Lucas F."/>
            <person name="Warren J."/>
            <person name="Zhang J."/>
            <person name="Zhao Z."/>
            <person name="Zhou C."/>
            <person name="Zhu D."/>
            <person name="Lee S."/>
            <person name="Bess C."/>
            <person name="Blankenburg K."/>
            <person name="Forbes L."/>
            <person name="Fu Q."/>
            <person name="Gubbala S."/>
            <person name="Hirani K."/>
            <person name="Jayaseelan J.C."/>
            <person name="Lara F."/>
            <person name="Munidasa M."/>
            <person name="Palculict T."/>
            <person name="Patil S."/>
            <person name="Pu L.-L."/>
            <person name="Saada N."/>
            <person name="Tang L."/>
            <person name="Weissenberger G."/>
            <person name="Zhu Y."/>
            <person name="Hemphill L."/>
            <person name="Shang Y."/>
            <person name="Youmans B."/>
            <person name="Ayvaz T."/>
            <person name="Ross M."/>
            <person name="Santibanez J."/>
            <person name="Aqrawi P."/>
            <person name="Gross S."/>
            <person name="Joshi V."/>
            <person name="Fowler G."/>
            <person name="Nazareth L."/>
            <person name="Reid J."/>
            <person name="Worley K."/>
            <person name="Petrosino J."/>
            <person name="Highlander S."/>
            <person name="Gibbs R."/>
        </authorList>
    </citation>
    <scope>NUCLEOTIDE SEQUENCE [LARGE SCALE GENOMIC DNA]</scope>
    <source>
        <strain evidence="9 10">871</strain>
    </source>
</reference>
<evidence type="ECO:0000256" key="3">
    <source>
        <dbReference type="ARBA" id="ARBA00022695"/>
    </source>
</evidence>
<keyword evidence="10" id="KW-1185">Reference proteome</keyword>
<dbReference type="GO" id="GO:0000287">
    <property type="term" value="F:magnesium ion binding"/>
    <property type="evidence" value="ECO:0007669"/>
    <property type="project" value="UniProtKB-UniRule"/>
</dbReference>
<accession>G4CJ31</accession>
<evidence type="ECO:0000256" key="2">
    <source>
        <dbReference type="ARBA" id="ARBA00022679"/>
    </source>
</evidence>
<evidence type="ECO:0000256" key="5">
    <source>
        <dbReference type="ARBA" id="ARBA00022741"/>
    </source>
</evidence>
<comment type="catalytic activity">
    <reaction evidence="8">
        <text>L-seryl-[protein] + UTP = O-(5'-uridylyl)-L-seryl-[protein] + diphosphate</text>
        <dbReference type="Rhea" id="RHEA:64604"/>
        <dbReference type="Rhea" id="RHEA-COMP:9863"/>
        <dbReference type="Rhea" id="RHEA-COMP:16635"/>
        <dbReference type="ChEBI" id="CHEBI:29999"/>
        <dbReference type="ChEBI" id="CHEBI:33019"/>
        <dbReference type="ChEBI" id="CHEBI:46398"/>
        <dbReference type="ChEBI" id="CHEBI:156051"/>
    </reaction>
</comment>
<evidence type="ECO:0000313" key="9">
    <source>
        <dbReference type="EMBL" id="EGY52125.1"/>
    </source>
</evidence>
<feature type="binding site" evidence="8">
    <location>
        <position position="121"/>
    </location>
    <ligand>
        <name>ATP</name>
        <dbReference type="ChEBI" id="CHEBI:30616"/>
    </ligand>
</feature>
<proteinExistence type="inferred from homology"/>
<name>G4CJ31_9NEIS</name>
<comment type="catalytic activity">
    <reaction evidence="8">
        <text>L-seryl-[protein] + ATP = 3-O-(5'-adenylyl)-L-seryl-[protein] + diphosphate</text>
        <dbReference type="Rhea" id="RHEA:58120"/>
        <dbReference type="Rhea" id="RHEA-COMP:9863"/>
        <dbReference type="Rhea" id="RHEA-COMP:15073"/>
        <dbReference type="ChEBI" id="CHEBI:29999"/>
        <dbReference type="ChEBI" id="CHEBI:30616"/>
        <dbReference type="ChEBI" id="CHEBI:33019"/>
        <dbReference type="ChEBI" id="CHEBI:142516"/>
        <dbReference type="EC" id="2.7.7.108"/>
    </reaction>
</comment>
<dbReference type="HAMAP" id="MF_00692">
    <property type="entry name" value="SelO"/>
    <property type="match status" value="1"/>
</dbReference>
<comment type="catalytic activity">
    <reaction evidence="8">
        <text>L-tyrosyl-[protein] + UTP = O-(5'-uridylyl)-L-tyrosyl-[protein] + diphosphate</text>
        <dbReference type="Rhea" id="RHEA:83887"/>
        <dbReference type="Rhea" id="RHEA-COMP:10136"/>
        <dbReference type="Rhea" id="RHEA-COMP:20238"/>
        <dbReference type="ChEBI" id="CHEBI:33019"/>
        <dbReference type="ChEBI" id="CHEBI:46398"/>
        <dbReference type="ChEBI" id="CHEBI:46858"/>
        <dbReference type="ChEBI" id="CHEBI:90602"/>
    </reaction>
</comment>
<dbReference type="AlphaFoldDB" id="G4CJ31"/>
<feature type="binding site" evidence="8">
    <location>
        <position position="258"/>
    </location>
    <ligand>
        <name>Mg(2+)</name>
        <dbReference type="ChEBI" id="CHEBI:18420"/>
    </ligand>
</feature>
<feature type="binding site" evidence="8">
    <location>
        <position position="122"/>
    </location>
    <ligand>
        <name>ATP</name>
        <dbReference type="ChEBI" id="CHEBI:30616"/>
    </ligand>
</feature>
<dbReference type="EC" id="2.7.7.108" evidence="8"/>
<feature type="binding site" evidence="8">
    <location>
        <position position="109"/>
    </location>
    <ligand>
        <name>ATP</name>
        <dbReference type="ChEBI" id="CHEBI:30616"/>
    </ligand>
</feature>
<dbReference type="OrthoDB" id="9776281at2"/>
<dbReference type="EC" id="2.7.7.-" evidence="8"/>
<dbReference type="STRING" id="1032488.HMPREF9371_1620"/>
<evidence type="ECO:0000256" key="6">
    <source>
        <dbReference type="ARBA" id="ARBA00022840"/>
    </source>
</evidence>
<evidence type="ECO:0000256" key="7">
    <source>
        <dbReference type="ARBA" id="ARBA00022842"/>
    </source>
</evidence>
<feature type="active site" description="Proton acceptor" evidence="8">
    <location>
        <position position="248"/>
    </location>
</feature>
<dbReference type="NCBIfam" id="NF000658">
    <property type="entry name" value="PRK00029.1"/>
    <property type="match status" value="1"/>
</dbReference>
<keyword evidence="5 8" id="KW-0547">Nucleotide-binding</keyword>
<keyword evidence="7 8" id="KW-0460">Magnesium</keyword>
<evidence type="ECO:0000256" key="1">
    <source>
        <dbReference type="ARBA" id="ARBA00009747"/>
    </source>
</evidence>
<evidence type="ECO:0000256" key="8">
    <source>
        <dbReference type="HAMAP-Rule" id="MF_00692"/>
    </source>
</evidence>
<dbReference type="GO" id="GO:0005524">
    <property type="term" value="F:ATP binding"/>
    <property type="evidence" value="ECO:0007669"/>
    <property type="project" value="UniProtKB-UniRule"/>
</dbReference>
<feature type="binding site" evidence="8">
    <location>
        <position position="89"/>
    </location>
    <ligand>
        <name>ATP</name>
        <dbReference type="ChEBI" id="CHEBI:30616"/>
    </ligand>
</feature>
<feature type="binding site" evidence="8">
    <location>
        <position position="172"/>
    </location>
    <ligand>
        <name>ATP</name>
        <dbReference type="ChEBI" id="CHEBI:30616"/>
    </ligand>
</feature>
<keyword evidence="2 8" id="KW-0808">Transferase</keyword>
<dbReference type="Proteomes" id="UP000003019">
    <property type="component" value="Unassembled WGS sequence"/>
</dbReference>
<dbReference type="GO" id="GO:0030145">
    <property type="term" value="F:manganese ion binding"/>
    <property type="evidence" value="ECO:0007669"/>
    <property type="project" value="UniProtKB-UniRule"/>
</dbReference>
<keyword evidence="6 8" id="KW-0067">ATP-binding</keyword>
<dbReference type="PATRIC" id="fig|1032488.3.peg.1528"/>
<feature type="binding site" evidence="8">
    <location>
        <position position="249"/>
    </location>
    <ligand>
        <name>Mg(2+)</name>
        <dbReference type="ChEBI" id="CHEBI:18420"/>
    </ligand>
</feature>
<comment type="caution">
    <text evidence="9">The sequence shown here is derived from an EMBL/GenBank/DDBJ whole genome shotgun (WGS) entry which is preliminary data.</text>
</comment>
<dbReference type="GO" id="GO:0070733">
    <property type="term" value="F:AMPylase activity"/>
    <property type="evidence" value="ECO:0007669"/>
    <property type="project" value="UniProtKB-EC"/>
</dbReference>
<keyword evidence="8" id="KW-0464">Manganese</keyword>
<comment type="catalytic activity">
    <reaction evidence="8">
        <text>L-threonyl-[protein] + ATP = 3-O-(5'-adenylyl)-L-threonyl-[protein] + diphosphate</text>
        <dbReference type="Rhea" id="RHEA:54292"/>
        <dbReference type="Rhea" id="RHEA-COMP:11060"/>
        <dbReference type="Rhea" id="RHEA-COMP:13847"/>
        <dbReference type="ChEBI" id="CHEBI:30013"/>
        <dbReference type="ChEBI" id="CHEBI:30616"/>
        <dbReference type="ChEBI" id="CHEBI:33019"/>
        <dbReference type="ChEBI" id="CHEBI:138113"/>
        <dbReference type="EC" id="2.7.7.108"/>
    </reaction>
</comment>
<dbReference type="PANTHER" id="PTHR32057:SF14">
    <property type="entry name" value="PROTEIN ADENYLYLTRANSFERASE SELO, MITOCHONDRIAL"/>
    <property type="match status" value="1"/>
</dbReference>
<keyword evidence="4 8" id="KW-0479">Metal-binding</keyword>
<dbReference type="RefSeq" id="WP_009119310.1">
    <property type="nucleotide sequence ID" value="NZ_JH164926.1"/>
</dbReference>
<feature type="binding site" evidence="8">
    <location>
        <position position="88"/>
    </location>
    <ligand>
        <name>ATP</name>
        <dbReference type="ChEBI" id="CHEBI:30616"/>
    </ligand>
</feature>
<feature type="binding site" evidence="8">
    <location>
        <position position="179"/>
    </location>
    <ligand>
        <name>ATP</name>
        <dbReference type="ChEBI" id="CHEBI:30616"/>
    </ligand>
</feature>
<comment type="function">
    <text evidence="8">Nucleotidyltransferase involved in the post-translational modification of proteins. It can catalyze the addition of adenosine monophosphate (AMP) or uridine monophosphate (UMP) to a protein, resulting in modifications known as AMPylation and UMPylation.</text>
</comment>
<comment type="catalytic activity">
    <reaction evidence="8">
        <text>L-histidyl-[protein] + UTP = N(tele)-(5'-uridylyl)-L-histidyl-[protein] + diphosphate</text>
        <dbReference type="Rhea" id="RHEA:83891"/>
        <dbReference type="Rhea" id="RHEA-COMP:9745"/>
        <dbReference type="Rhea" id="RHEA-COMP:20239"/>
        <dbReference type="ChEBI" id="CHEBI:29979"/>
        <dbReference type="ChEBI" id="CHEBI:33019"/>
        <dbReference type="ChEBI" id="CHEBI:46398"/>
        <dbReference type="ChEBI" id="CHEBI:233474"/>
    </reaction>
</comment>